<comment type="caution">
    <text evidence="1">The sequence shown here is derived from an EMBL/GenBank/DDBJ whole genome shotgun (WGS) entry which is preliminary data.</text>
</comment>
<gene>
    <name evidence="1" type="ORF">BC936DRAFT_137135</name>
</gene>
<accession>A0A433CY01</accession>
<organism evidence="1 2">
    <name type="scientific">Jimgerdemannia flammicorona</name>
    <dbReference type="NCBI Taxonomy" id="994334"/>
    <lineage>
        <taxon>Eukaryota</taxon>
        <taxon>Fungi</taxon>
        <taxon>Fungi incertae sedis</taxon>
        <taxon>Mucoromycota</taxon>
        <taxon>Mucoromycotina</taxon>
        <taxon>Endogonomycetes</taxon>
        <taxon>Endogonales</taxon>
        <taxon>Endogonaceae</taxon>
        <taxon>Jimgerdemannia</taxon>
    </lineage>
</organism>
<dbReference type="Proteomes" id="UP000268093">
    <property type="component" value="Unassembled WGS sequence"/>
</dbReference>
<evidence type="ECO:0000313" key="2">
    <source>
        <dbReference type="Proteomes" id="UP000268093"/>
    </source>
</evidence>
<protein>
    <submittedName>
        <fullName evidence="1">Uncharacterized protein</fullName>
    </submittedName>
</protein>
<dbReference type="EMBL" id="RBNI01010947">
    <property type="protein sequence ID" value="RUP43459.1"/>
    <property type="molecule type" value="Genomic_DNA"/>
</dbReference>
<name>A0A433CY01_9FUNG</name>
<dbReference type="AlphaFoldDB" id="A0A433CY01"/>
<reference evidence="1 2" key="1">
    <citation type="journal article" date="2018" name="New Phytol.">
        <title>Phylogenomics of Endogonaceae and evolution of mycorrhizas within Mucoromycota.</title>
        <authorList>
            <person name="Chang Y."/>
            <person name="Desiro A."/>
            <person name="Na H."/>
            <person name="Sandor L."/>
            <person name="Lipzen A."/>
            <person name="Clum A."/>
            <person name="Barry K."/>
            <person name="Grigoriev I.V."/>
            <person name="Martin F.M."/>
            <person name="Stajich J.E."/>
            <person name="Smith M.E."/>
            <person name="Bonito G."/>
            <person name="Spatafora J.W."/>
        </authorList>
    </citation>
    <scope>NUCLEOTIDE SEQUENCE [LARGE SCALE GENOMIC DNA]</scope>
    <source>
        <strain evidence="1 2">GMNB39</strain>
    </source>
</reference>
<evidence type="ECO:0000313" key="1">
    <source>
        <dbReference type="EMBL" id="RUP43459.1"/>
    </source>
</evidence>
<sequence>MAAAIHNPNTVSTPATQGFCETVGNTPLIEIRSLTDYCGGCRILAKGKSCVPLKPTGEGYPLSCCLSLDGAPILRTSRVSVSRWIRQGTLKRALQYHSNYRYPRRSHRGNTGIALALICRSKVSRNLHHFPLFHTHYTNNPPSRPPSGLPPNYYDEPDDQHGQAKFAAAIWRRAGADRAMQVRRTRSLLPRSASNCRGEGWIFCEPVREFGEFQSALREHGA</sequence>
<proteinExistence type="predicted"/>
<keyword evidence="2" id="KW-1185">Reference proteome</keyword>